<dbReference type="HAMAP" id="MF_02078">
    <property type="entry name" value="MurJ_MviN"/>
    <property type="match status" value="1"/>
</dbReference>
<feature type="transmembrane region" description="Helical" evidence="10">
    <location>
        <begin position="273"/>
        <end position="291"/>
    </location>
</feature>
<keyword evidence="10 11" id="KW-0813">Transport</keyword>
<dbReference type="GO" id="GO:0034204">
    <property type="term" value="P:lipid translocation"/>
    <property type="evidence" value="ECO:0007669"/>
    <property type="project" value="TreeGrafter"/>
</dbReference>
<feature type="transmembrane region" description="Helical" evidence="10">
    <location>
        <begin position="441"/>
        <end position="465"/>
    </location>
</feature>
<feature type="transmembrane region" description="Helical" evidence="10">
    <location>
        <begin position="234"/>
        <end position="267"/>
    </location>
</feature>
<dbReference type="GO" id="GO:0015648">
    <property type="term" value="F:lipid-linked peptidoglycan transporter activity"/>
    <property type="evidence" value="ECO:0007669"/>
    <property type="project" value="UniProtKB-UniRule"/>
</dbReference>
<feature type="transmembrane region" description="Helical" evidence="10">
    <location>
        <begin position="129"/>
        <end position="150"/>
    </location>
</feature>
<feature type="transmembrane region" description="Helical" evidence="10">
    <location>
        <begin position="356"/>
        <end position="375"/>
    </location>
</feature>
<comment type="pathway">
    <text evidence="10">Cell wall biogenesis; peptidoglycan biosynthesis.</text>
</comment>
<evidence type="ECO:0000256" key="1">
    <source>
        <dbReference type="ARBA" id="ARBA00004651"/>
    </source>
</evidence>
<dbReference type="InterPro" id="IPR004268">
    <property type="entry name" value="MurJ"/>
</dbReference>
<feature type="transmembrane region" description="Helical" evidence="10">
    <location>
        <begin position="312"/>
        <end position="336"/>
    </location>
</feature>
<organism evidence="12 13">
    <name type="scientific">Buchnera aphidicola subsp. Uroleucon sonchi</name>
    <dbReference type="NCBI Taxonomy" id="118118"/>
    <lineage>
        <taxon>Bacteria</taxon>
        <taxon>Pseudomonadati</taxon>
        <taxon>Pseudomonadota</taxon>
        <taxon>Gammaproteobacteria</taxon>
        <taxon>Enterobacterales</taxon>
        <taxon>Erwiniaceae</taxon>
        <taxon>Buchnera</taxon>
    </lineage>
</organism>
<dbReference type="RefSeq" id="WP_163119312.1">
    <property type="nucleotide sequence ID" value="NZ_CP047588.1"/>
</dbReference>
<feature type="transmembrane region" description="Helical" evidence="10">
    <location>
        <begin position="82"/>
        <end position="109"/>
    </location>
</feature>
<keyword evidence="7 10" id="KW-0472">Membrane</keyword>
<reference evidence="12 13" key="1">
    <citation type="submission" date="2020-01" db="EMBL/GenBank/DDBJ databases">
        <title>Complete genome of Buchnera aphidicola isolated from Chaitophorus populeti.</title>
        <authorList>
            <person name="Park J."/>
            <person name="Xi H."/>
        </authorList>
    </citation>
    <scope>NUCLEOTIDE SEQUENCE [LARGE SCALE GENOMIC DNA]</scope>
    <source>
        <strain evidence="12 13">UsonBac</strain>
    </source>
</reference>
<dbReference type="Pfam" id="PF03023">
    <property type="entry name" value="MurJ"/>
    <property type="match status" value="1"/>
</dbReference>
<dbReference type="AlphaFoldDB" id="A0A6C1FGH2"/>
<name>A0A6C1FGH2_BUCUN</name>
<keyword evidence="3 10" id="KW-0812">Transmembrane</keyword>
<dbReference type="InterPro" id="IPR051050">
    <property type="entry name" value="Lipid_II_flippase_MurJ/MviN"/>
</dbReference>
<keyword evidence="4 10" id="KW-0133">Cell shape</keyword>
<keyword evidence="6 10" id="KW-1133">Transmembrane helix</keyword>
<dbReference type="GO" id="GO:0008360">
    <property type="term" value="P:regulation of cell shape"/>
    <property type="evidence" value="ECO:0007669"/>
    <property type="project" value="UniProtKB-UniRule"/>
</dbReference>
<keyword evidence="10" id="KW-0997">Cell inner membrane</keyword>
<dbReference type="GO" id="GO:0071555">
    <property type="term" value="P:cell wall organization"/>
    <property type="evidence" value="ECO:0007669"/>
    <property type="project" value="UniProtKB-UniRule"/>
</dbReference>
<feature type="transmembrane region" description="Helical" evidence="10">
    <location>
        <begin position="387"/>
        <end position="404"/>
    </location>
</feature>
<comment type="function">
    <text evidence="8 10 11">Involved in peptidoglycan biosynthesis. Transports lipid-linked peptidoglycan precursors from the inner to the outer leaflet of the cytoplasmic membrane.</text>
</comment>
<feature type="transmembrane region" description="Helical" evidence="10">
    <location>
        <begin position="155"/>
        <end position="175"/>
    </location>
</feature>
<evidence type="ECO:0000256" key="2">
    <source>
        <dbReference type="ARBA" id="ARBA00022475"/>
    </source>
</evidence>
<evidence type="ECO:0000256" key="5">
    <source>
        <dbReference type="ARBA" id="ARBA00022984"/>
    </source>
</evidence>
<dbReference type="PANTHER" id="PTHR47019:SF1">
    <property type="entry name" value="LIPID II FLIPPASE MURJ"/>
    <property type="match status" value="1"/>
</dbReference>
<evidence type="ECO:0000256" key="10">
    <source>
        <dbReference type="HAMAP-Rule" id="MF_02078"/>
    </source>
</evidence>
<evidence type="ECO:0000256" key="7">
    <source>
        <dbReference type="ARBA" id="ARBA00023136"/>
    </source>
</evidence>
<evidence type="ECO:0000256" key="9">
    <source>
        <dbReference type="ARBA" id="ARBA00061532"/>
    </source>
</evidence>
<comment type="subcellular location">
    <subcellularLocation>
        <location evidence="10">Cell inner membrane</location>
        <topology evidence="10">Multi-pass membrane protein</topology>
    </subcellularLocation>
    <subcellularLocation>
        <location evidence="1">Cell membrane</location>
        <topology evidence="1">Multi-pass membrane protein</topology>
    </subcellularLocation>
</comment>
<evidence type="ECO:0000256" key="4">
    <source>
        <dbReference type="ARBA" id="ARBA00022960"/>
    </source>
</evidence>
<accession>A0A6C1FGH2</accession>
<keyword evidence="2 10" id="KW-1003">Cell membrane</keyword>
<keyword evidence="5 10" id="KW-0573">Peptidoglycan synthesis</keyword>
<dbReference type="CDD" id="cd13123">
    <property type="entry name" value="MATE_MurJ_like"/>
    <property type="match status" value="1"/>
</dbReference>
<sequence>MNLLKSLISISFMTFICRILGFIRDILIASMFGASIYTDAFFISFKIPNLLRRITESAFAQCFTPVFIEYKNHKNKKYIKNLISSISGFMICILLFIIISGMFCSQFIIKITAPGFSKQPDQLILSANLLIIMFPYILLISLSSLCAAILNSWNYFAIPALSPIFLNISLIFFSIFFNTFFYPSIIVLSWAVIIGGLIQLFYQFPFLYKINMLVMPKINFYHTGLLRILKKMGLAILGISANQISLVINTIFSSLLSAGSISWIYYADRLIEFPVSILGVSLSTILFTPLTQYFKKSIHLEYKQLLNWGFRIAFILSIPSALGLFVLAKPIIIVLFQYGKFTEFDVDMTAQVLKLYSFGLIAFVLVKVLTLSFYAREEMNIPIKISLLTLISIQLINPISIFYFKHAGLALSISISSWINVLLLFRELYVKNIIYFRLSEYVFLFHIIIATFVMLLILIFLLKIMPIWHIGSFFYKIIRLCFVIFIASFGYLFTLYILGIQWLHISYKKL</sequence>
<evidence type="ECO:0000256" key="11">
    <source>
        <dbReference type="PIRNR" id="PIRNR002869"/>
    </source>
</evidence>
<dbReference type="EMBL" id="CP047588">
    <property type="protein sequence ID" value="QIE02042.1"/>
    <property type="molecule type" value="Genomic_DNA"/>
</dbReference>
<feature type="transmembrane region" description="Helical" evidence="10">
    <location>
        <begin position="410"/>
        <end position="429"/>
    </location>
</feature>
<dbReference type="PRINTS" id="PR01806">
    <property type="entry name" value="VIRFACTRMVIN"/>
</dbReference>
<evidence type="ECO:0000313" key="12">
    <source>
        <dbReference type="EMBL" id="QIE02042.1"/>
    </source>
</evidence>
<proteinExistence type="inferred from homology"/>
<keyword evidence="10 11" id="KW-0961">Cell wall biogenesis/degradation</keyword>
<comment type="similarity">
    <text evidence="9 10 11">Belongs to the MurJ/MviN family.</text>
</comment>
<dbReference type="GO" id="GO:0005886">
    <property type="term" value="C:plasma membrane"/>
    <property type="evidence" value="ECO:0007669"/>
    <property type="project" value="UniProtKB-SubCell"/>
</dbReference>
<feature type="transmembrane region" description="Helical" evidence="10">
    <location>
        <begin position="181"/>
        <end position="202"/>
    </location>
</feature>
<dbReference type="Proteomes" id="UP000502958">
    <property type="component" value="Chromosome"/>
</dbReference>
<evidence type="ECO:0000256" key="8">
    <source>
        <dbReference type="ARBA" id="ARBA00060041"/>
    </source>
</evidence>
<protein>
    <recommendedName>
        <fullName evidence="10">Probable lipid II flippase MurJ</fullName>
    </recommendedName>
</protein>
<evidence type="ECO:0000256" key="6">
    <source>
        <dbReference type="ARBA" id="ARBA00022989"/>
    </source>
</evidence>
<evidence type="ECO:0000313" key="13">
    <source>
        <dbReference type="Proteomes" id="UP000502958"/>
    </source>
</evidence>
<dbReference type="PIRSF" id="PIRSF002869">
    <property type="entry name" value="MviN"/>
    <property type="match status" value="1"/>
</dbReference>
<dbReference type="UniPathway" id="UPA00219"/>
<evidence type="ECO:0000256" key="3">
    <source>
        <dbReference type="ARBA" id="ARBA00022692"/>
    </source>
</evidence>
<dbReference type="NCBIfam" id="TIGR01695">
    <property type="entry name" value="murJ_mviN"/>
    <property type="match status" value="1"/>
</dbReference>
<gene>
    <name evidence="10 12" type="primary">murJ</name>
    <name evidence="12" type="ORF">GUU85_01565</name>
</gene>
<dbReference type="PANTHER" id="PTHR47019">
    <property type="entry name" value="LIPID II FLIPPASE MURJ"/>
    <property type="match status" value="1"/>
</dbReference>
<dbReference type="GO" id="GO:0009252">
    <property type="term" value="P:peptidoglycan biosynthetic process"/>
    <property type="evidence" value="ECO:0007669"/>
    <property type="project" value="UniProtKB-UniRule"/>
</dbReference>
<feature type="transmembrane region" description="Helical" evidence="10">
    <location>
        <begin position="477"/>
        <end position="499"/>
    </location>
</feature>